<dbReference type="GO" id="GO:0016616">
    <property type="term" value="F:oxidoreductase activity, acting on the CH-OH group of donors, NAD or NADP as acceptor"/>
    <property type="evidence" value="ECO:0007669"/>
    <property type="project" value="TreeGrafter"/>
</dbReference>
<gene>
    <name evidence="2" type="ORF">MPRM_52100</name>
</gene>
<dbReference type="SUPFAM" id="SSF51735">
    <property type="entry name" value="NAD(P)-binding Rossmann-fold domains"/>
    <property type="match status" value="1"/>
</dbReference>
<keyword evidence="3" id="KW-1185">Reference proteome</keyword>
<organism evidence="2 3">
    <name type="scientific">Mycobacterium parmense</name>
    <dbReference type="NCBI Taxonomy" id="185642"/>
    <lineage>
        <taxon>Bacteria</taxon>
        <taxon>Bacillati</taxon>
        <taxon>Actinomycetota</taxon>
        <taxon>Actinomycetes</taxon>
        <taxon>Mycobacteriales</taxon>
        <taxon>Mycobacteriaceae</taxon>
        <taxon>Mycobacterium</taxon>
        <taxon>Mycobacterium simiae complex</taxon>
    </lineage>
</organism>
<dbReference type="Proteomes" id="UP000467105">
    <property type="component" value="Chromosome"/>
</dbReference>
<dbReference type="PRINTS" id="PR00081">
    <property type="entry name" value="GDHRDH"/>
</dbReference>
<name>A0A7I7Z224_9MYCO</name>
<dbReference type="CDD" id="cd05233">
    <property type="entry name" value="SDR_c"/>
    <property type="match status" value="1"/>
</dbReference>
<evidence type="ECO:0000256" key="1">
    <source>
        <dbReference type="ARBA" id="ARBA00006484"/>
    </source>
</evidence>
<dbReference type="EMBL" id="AP022614">
    <property type="protein sequence ID" value="BBZ47929.1"/>
    <property type="molecule type" value="Genomic_DNA"/>
</dbReference>
<accession>A0A7I7Z224</accession>
<dbReference type="InterPro" id="IPR036291">
    <property type="entry name" value="NAD(P)-bd_dom_sf"/>
</dbReference>
<comment type="similarity">
    <text evidence="1">Belongs to the short-chain dehydrogenases/reductases (SDR) family.</text>
</comment>
<evidence type="ECO:0000313" key="3">
    <source>
        <dbReference type="Proteomes" id="UP000467105"/>
    </source>
</evidence>
<dbReference type="Pfam" id="PF00106">
    <property type="entry name" value="adh_short"/>
    <property type="match status" value="1"/>
</dbReference>
<sequence length="302" mass="31731">MAHYRLLNDQLGGWQPVTTDERTRIIVDNILVITGGAGGMGLACARALADRGRLLLVDVREDLLDRAGKALSGHGADVETLRCDVACAADVVAVADRVRELGRLRCLVHTAGVSPEMTDSQTVLDVDLAGSVRITDALFPLVNPGSSAILIGSIAGYSEVPAAVEPLLDDPLADRFLAAIEQALGKALDSATAYVLAKRGVIRLAERLATPWGKRGGRTVSISPGLIDTPMGRLELDRQEIIPVMIEVTPVKRPDRPLPGRPEDIAAAVAFLESDAAAFISGCDIRVDGGLVGAGKHLMGVG</sequence>
<dbReference type="InterPro" id="IPR002347">
    <property type="entry name" value="SDR_fam"/>
</dbReference>
<dbReference type="Gene3D" id="3.40.50.720">
    <property type="entry name" value="NAD(P)-binding Rossmann-like Domain"/>
    <property type="match status" value="1"/>
</dbReference>
<dbReference type="PANTHER" id="PTHR42760">
    <property type="entry name" value="SHORT-CHAIN DEHYDROGENASES/REDUCTASES FAMILY MEMBER"/>
    <property type="match status" value="1"/>
</dbReference>
<dbReference type="AlphaFoldDB" id="A0A7I7Z224"/>
<reference evidence="2 3" key="1">
    <citation type="journal article" date="2019" name="Emerg. Microbes Infect.">
        <title>Comprehensive subspecies identification of 175 nontuberculous mycobacteria species based on 7547 genomic profiles.</title>
        <authorList>
            <person name="Matsumoto Y."/>
            <person name="Kinjo T."/>
            <person name="Motooka D."/>
            <person name="Nabeya D."/>
            <person name="Jung N."/>
            <person name="Uechi K."/>
            <person name="Horii T."/>
            <person name="Iida T."/>
            <person name="Fujita J."/>
            <person name="Nakamura S."/>
        </authorList>
    </citation>
    <scope>NUCLEOTIDE SEQUENCE [LARGE SCALE GENOMIC DNA]</scope>
    <source>
        <strain evidence="2 3">JCM 14742</strain>
    </source>
</reference>
<evidence type="ECO:0000313" key="2">
    <source>
        <dbReference type="EMBL" id="BBZ47929.1"/>
    </source>
</evidence>
<dbReference type="Pfam" id="PF13561">
    <property type="entry name" value="adh_short_C2"/>
    <property type="match status" value="1"/>
</dbReference>
<protein>
    <submittedName>
        <fullName evidence="2">Oxidoreductase</fullName>
    </submittedName>
</protein>
<proteinExistence type="inferred from homology"/>